<evidence type="ECO:0000256" key="1">
    <source>
        <dbReference type="ARBA" id="ARBA00022723"/>
    </source>
</evidence>
<dbReference type="Pfam" id="PF00078">
    <property type="entry name" value="RVT_1"/>
    <property type="match status" value="1"/>
</dbReference>
<dbReference type="CDD" id="cd07710">
    <property type="entry name" value="arylsulfatase_Sdsa1-like_MBL-fold"/>
    <property type="match status" value="1"/>
</dbReference>
<proteinExistence type="inferred from homology"/>
<dbReference type="InterPro" id="IPR044097">
    <property type="entry name" value="Bds1/SdsA1_MBL-fold"/>
</dbReference>
<keyword evidence="1" id="KW-0479">Metal-binding</keyword>
<dbReference type="SUPFAM" id="SSF56281">
    <property type="entry name" value="Metallo-hydrolase/oxidoreductase"/>
    <property type="match status" value="1"/>
</dbReference>
<dbReference type="GO" id="GO:0018909">
    <property type="term" value="P:dodecyl sulfate metabolic process"/>
    <property type="evidence" value="ECO:0007669"/>
    <property type="project" value="InterPro"/>
</dbReference>
<evidence type="ECO:0000313" key="7">
    <source>
        <dbReference type="Proteomes" id="UP001187682"/>
    </source>
</evidence>
<dbReference type="AlphaFoldDB" id="A0AAE8N811"/>
<dbReference type="GO" id="GO:0018741">
    <property type="term" value="F:linear primary-alkylsulfatase activity"/>
    <property type="evidence" value="ECO:0007669"/>
    <property type="project" value="InterPro"/>
</dbReference>
<dbReference type="GO" id="GO:0046983">
    <property type="term" value="F:protein dimerization activity"/>
    <property type="evidence" value="ECO:0007669"/>
    <property type="project" value="InterPro"/>
</dbReference>
<evidence type="ECO:0000259" key="5">
    <source>
        <dbReference type="PROSITE" id="PS50878"/>
    </source>
</evidence>
<dbReference type="InterPro" id="IPR036527">
    <property type="entry name" value="SCP2_sterol-bd_dom_sf"/>
</dbReference>
<accession>A0AAE8N811</accession>
<protein>
    <submittedName>
        <fullName evidence="6">Related to alkyl sulfatase and related hydrolases</fullName>
    </submittedName>
</protein>
<dbReference type="GO" id="GO:0046872">
    <property type="term" value="F:metal ion binding"/>
    <property type="evidence" value="ECO:0007669"/>
    <property type="project" value="UniProtKB-KW"/>
</dbReference>
<dbReference type="Pfam" id="PF14863">
    <property type="entry name" value="Alkyl_sulf_dimr"/>
    <property type="match status" value="1"/>
</dbReference>
<dbReference type="PANTHER" id="PTHR43223">
    <property type="entry name" value="ALKYL/ARYL-SULFATASE"/>
    <property type="match status" value="1"/>
</dbReference>
<organism evidence="6 7">
    <name type="scientific">Cephalotrichum gorgonifer</name>
    <dbReference type="NCBI Taxonomy" id="2041049"/>
    <lineage>
        <taxon>Eukaryota</taxon>
        <taxon>Fungi</taxon>
        <taxon>Dikarya</taxon>
        <taxon>Ascomycota</taxon>
        <taxon>Pezizomycotina</taxon>
        <taxon>Sordariomycetes</taxon>
        <taxon>Hypocreomycetidae</taxon>
        <taxon>Microascales</taxon>
        <taxon>Microascaceae</taxon>
        <taxon>Cephalotrichum</taxon>
    </lineage>
</organism>
<dbReference type="Gene3D" id="3.30.1050.10">
    <property type="entry name" value="SCP2 sterol-binding domain"/>
    <property type="match status" value="1"/>
</dbReference>
<dbReference type="InterPro" id="IPR000477">
    <property type="entry name" value="RT_dom"/>
</dbReference>
<dbReference type="Gene3D" id="3.60.15.30">
    <property type="entry name" value="Metallo-beta-lactamase domain"/>
    <property type="match status" value="1"/>
</dbReference>
<dbReference type="InterPro" id="IPR029228">
    <property type="entry name" value="Alkyl_sulf_dimr"/>
</dbReference>
<dbReference type="SUPFAM" id="SSF55718">
    <property type="entry name" value="SCP-like"/>
    <property type="match status" value="1"/>
</dbReference>
<evidence type="ECO:0000256" key="3">
    <source>
        <dbReference type="ARBA" id="ARBA00022833"/>
    </source>
</evidence>
<dbReference type="Pfam" id="PF00753">
    <property type="entry name" value="Lactamase_B"/>
    <property type="match status" value="1"/>
</dbReference>
<dbReference type="InterPro" id="IPR029229">
    <property type="entry name" value="Alkyl_sulf_C"/>
</dbReference>
<dbReference type="InterPro" id="IPR052195">
    <property type="entry name" value="Bact_Alkyl/Aryl-Sulfatase"/>
</dbReference>
<sequence length="864" mass="95372">MSFAPSFNDRGDYRDAERGFLRALTPGIVKNADGEVVWDIDAYSFVQGECPPTVNKHLWRQAQLNTKQGLFEVKPGIYQVRALDISNLTIIEGEKGIIVIDPLISCETAAAALGLYRSHRGKDRPVSGLIFSHPHGDHYMGAGGIIPEGEAASIPIIAPDGFIEAALSENVLAGPAMMKRAAFMYGTAIPCGPRGQLGVGLGMGTSTGSTSFISPNILIKETGEERVVDGVRIVFQMVPGTEAPAEMNFHFPDFSALCIPELATNCLHNIVTLRGAEVRDARAWSRYLDDAIELFARDSDVLFCSHNWPKWGQEELTARLSEQRDLYGFLHDQTVRMTGIEIAEKLQLPSGISRAWHCRGFYGSVSHNVKGIYQKYMTWFDGNPAHLWQYPPAEEGRRYLETLGGVDALCDRAEQFITKGDNRFAVTLLAHAVAADEGNSGSRARLLLAGVYEQLGFGAENAPWRNFYLTGAQELRTGSKVGMVSSWTAPLGMNMSVSQWFDILSVQLDGERAGEASFKIDINVTDEKQKWRLIAWAEGKVASLLLLDVSEAYDNVSRERLLHNLRKRRVSQNITSWVASFLSGRSTTLKLQEYTAPSRSIETGIPQGSRISPILYLFYNADLIEACKTEETEAVGYIDDVSTLAVGSSAQRNCKTLKRIHRKAEEWARKHGSQFAPAKYELVHFTRDPKMNSTHALRLPNATIEASPSCRYLGIQMDTKLRWDYHREKVEAAATKRLSALSALASSTWGTGLVNLQQVYRTTIVPQMLYGCSAWHIPGTGYTSRGSSMISAIRRVQRRAAQIITGAFRTTAGVAVDVEAHLLPVLQQLEQTALEATLRIRTSPLHDDMAVSGGVIGMRRAKPA</sequence>
<comment type="similarity">
    <text evidence="4">Belongs to the metallo-beta-lactamase superfamily. Type III sulfatase family.</text>
</comment>
<gene>
    <name evidence="6" type="ORF">DNG_09632</name>
</gene>
<keyword evidence="3" id="KW-0862">Zinc</keyword>
<dbReference type="InterPro" id="IPR036866">
    <property type="entry name" value="RibonucZ/Hydroxyglut_hydro"/>
</dbReference>
<keyword evidence="7" id="KW-1185">Reference proteome</keyword>
<keyword evidence="2 6" id="KW-0378">Hydrolase</keyword>
<evidence type="ECO:0000256" key="2">
    <source>
        <dbReference type="ARBA" id="ARBA00022801"/>
    </source>
</evidence>
<evidence type="ECO:0000256" key="4">
    <source>
        <dbReference type="ARBA" id="ARBA00033751"/>
    </source>
</evidence>
<comment type="caution">
    <text evidence="6">The sequence shown here is derived from an EMBL/GenBank/DDBJ whole genome shotgun (WGS) entry which is preliminary data.</text>
</comment>
<dbReference type="Gene3D" id="1.25.40.880">
    <property type="entry name" value="Alkyl sulfatase, dimerisation domain"/>
    <property type="match status" value="1"/>
</dbReference>
<dbReference type="PANTHER" id="PTHR43223:SF1">
    <property type="entry name" value="ALKYL_ARYL-SULFATASE BDS1"/>
    <property type="match status" value="1"/>
</dbReference>
<dbReference type="Pfam" id="PF14864">
    <property type="entry name" value="Alkyl_sulf_C"/>
    <property type="match status" value="1"/>
</dbReference>
<dbReference type="EMBL" id="ONZQ02000017">
    <property type="protein sequence ID" value="SPO06938.1"/>
    <property type="molecule type" value="Genomic_DNA"/>
</dbReference>
<dbReference type="InterPro" id="IPR038536">
    <property type="entry name" value="Alkyl/aryl-sulf_dimr_sf"/>
</dbReference>
<feature type="domain" description="Reverse transcriptase" evidence="5">
    <location>
        <begin position="465"/>
        <end position="717"/>
    </location>
</feature>
<dbReference type="Proteomes" id="UP001187682">
    <property type="component" value="Unassembled WGS sequence"/>
</dbReference>
<dbReference type="InterPro" id="IPR001279">
    <property type="entry name" value="Metallo-B-lactamas"/>
</dbReference>
<evidence type="ECO:0000313" key="6">
    <source>
        <dbReference type="EMBL" id="SPO06938.1"/>
    </source>
</evidence>
<name>A0AAE8N811_9PEZI</name>
<dbReference type="PROSITE" id="PS50878">
    <property type="entry name" value="RT_POL"/>
    <property type="match status" value="1"/>
</dbReference>
<dbReference type="SMART" id="SM00849">
    <property type="entry name" value="Lactamase_B"/>
    <property type="match status" value="1"/>
</dbReference>
<reference evidence="6" key="1">
    <citation type="submission" date="2018-03" db="EMBL/GenBank/DDBJ databases">
        <authorList>
            <person name="Guldener U."/>
        </authorList>
    </citation>
    <scope>NUCLEOTIDE SEQUENCE</scope>
</reference>